<proteinExistence type="inferred from homology"/>
<dbReference type="SUPFAM" id="SSF52799">
    <property type="entry name" value="(Phosphotyrosine protein) phosphatases II"/>
    <property type="match status" value="1"/>
</dbReference>
<dbReference type="RefSeq" id="WP_344803818.1">
    <property type="nucleotide sequence ID" value="NZ_BAABAB010000014.1"/>
</dbReference>
<gene>
    <name evidence="3" type="ORF">GCM10022236_19210</name>
</gene>
<dbReference type="InterPro" id="IPR001763">
    <property type="entry name" value="Rhodanese-like_dom"/>
</dbReference>
<name>A0ABP6ZWL9_9ACTN</name>
<dbReference type="EMBL" id="BAABAB010000014">
    <property type="protein sequence ID" value="GAA3617255.1"/>
    <property type="molecule type" value="Genomic_DNA"/>
</dbReference>
<sequence length="269" mass="28961">MPTPGAAIDVATLPNLRDLGGWRAEDGRSVRWGTVYRSTELSRLDDADRRRMVELGIKTVYDLRSAAERDTEPDIALDGATEVVLDVLADAPHAVPGNLTALLSDPARLAAARATLGGASLTALMTDSYAQMITLPSARASYRRLFRGLLGAEATPVLFHCTTGKDRTGWAAASLLSVLGVPRVAVYEEYLLTNTQLVPALEPVLVAFEHAGGERAVLLAVLGVDRSYLERAFAEVDATYGGIEGYFADGLGLGRDEQRELRARYLEDS</sequence>
<dbReference type="Gene3D" id="3.90.190.10">
    <property type="entry name" value="Protein tyrosine phosphatase superfamily"/>
    <property type="match status" value="1"/>
</dbReference>
<accession>A0ABP6ZWL9</accession>
<protein>
    <submittedName>
        <fullName evidence="3">Tyrosine-protein phosphatase</fullName>
    </submittedName>
</protein>
<dbReference type="PANTHER" id="PTHR31126">
    <property type="entry name" value="TYROSINE-PROTEIN PHOSPHATASE"/>
    <property type="match status" value="1"/>
</dbReference>
<feature type="domain" description="Rhodanese" evidence="2">
    <location>
        <begin position="143"/>
        <end position="203"/>
    </location>
</feature>
<keyword evidence="4" id="KW-1185">Reference proteome</keyword>
<comment type="caution">
    <text evidence="3">The sequence shown here is derived from an EMBL/GenBank/DDBJ whole genome shotgun (WGS) entry which is preliminary data.</text>
</comment>
<dbReference type="InterPro" id="IPR016130">
    <property type="entry name" value="Tyr_Pase_AS"/>
</dbReference>
<dbReference type="InterPro" id="IPR029021">
    <property type="entry name" value="Prot-tyrosine_phosphatase-like"/>
</dbReference>
<dbReference type="InterPro" id="IPR026893">
    <property type="entry name" value="Tyr/Ser_Pase_IphP-type"/>
</dbReference>
<reference evidence="4" key="1">
    <citation type="journal article" date="2019" name="Int. J. Syst. Evol. Microbiol.">
        <title>The Global Catalogue of Microorganisms (GCM) 10K type strain sequencing project: providing services to taxonomists for standard genome sequencing and annotation.</title>
        <authorList>
            <consortium name="The Broad Institute Genomics Platform"/>
            <consortium name="The Broad Institute Genome Sequencing Center for Infectious Disease"/>
            <person name="Wu L."/>
            <person name="Ma J."/>
        </authorList>
    </citation>
    <scope>NUCLEOTIDE SEQUENCE [LARGE SCALE GENOMIC DNA]</scope>
    <source>
        <strain evidence="4">JCM 16929</strain>
    </source>
</reference>
<dbReference type="PROSITE" id="PS00383">
    <property type="entry name" value="TYR_PHOSPHATASE_1"/>
    <property type="match status" value="1"/>
</dbReference>
<evidence type="ECO:0000313" key="4">
    <source>
        <dbReference type="Proteomes" id="UP001501490"/>
    </source>
</evidence>
<dbReference type="PANTHER" id="PTHR31126:SF1">
    <property type="entry name" value="TYROSINE SPECIFIC PROTEIN PHOSPHATASES DOMAIN-CONTAINING PROTEIN"/>
    <property type="match status" value="1"/>
</dbReference>
<comment type="similarity">
    <text evidence="1">Belongs to the protein-tyrosine phosphatase family.</text>
</comment>
<organism evidence="3 4">
    <name type="scientific">Microlunatus ginsengisoli</name>
    <dbReference type="NCBI Taxonomy" id="363863"/>
    <lineage>
        <taxon>Bacteria</taxon>
        <taxon>Bacillati</taxon>
        <taxon>Actinomycetota</taxon>
        <taxon>Actinomycetes</taxon>
        <taxon>Propionibacteriales</taxon>
        <taxon>Propionibacteriaceae</taxon>
        <taxon>Microlunatus</taxon>
    </lineage>
</organism>
<dbReference type="Proteomes" id="UP001501490">
    <property type="component" value="Unassembled WGS sequence"/>
</dbReference>
<evidence type="ECO:0000259" key="2">
    <source>
        <dbReference type="PROSITE" id="PS50206"/>
    </source>
</evidence>
<evidence type="ECO:0000313" key="3">
    <source>
        <dbReference type="EMBL" id="GAA3617255.1"/>
    </source>
</evidence>
<evidence type="ECO:0000256" key="1">
    <source>
        <dbReference type="ARBA" id="ARBA00009580"/>
    </source>
</evidence>
<dbReference type="Pfam" id="PF13350">
    <property type="entry name" value="Y_phosphatase3"/>
    <property type="match status" value="1"/>
</dbReference>
<dbReference type="PROSITE" id="PS50206">
    <property type="entry name" value="RHODANESE_3"/>
    <property type="match status" value="1"/>
</dbReference>